<organism evidence="4 5">
    <name type="scientific">Dyella acidiphila</name>
    <dbReference type="NCBI Taxonomy" id="2775866"/>
    <lineage>
        <taxon>Bacteria</taxon>
        <taxon>Pseudomonadati</taxon>
        <taxon>Pseudomonadota</taxon>
        <taxon>Gammaproteobacteria</taxon>
        <taxon>Lysobacterales</taxon>
        <taxon>Rhodanobacteraceae</taxon>
        <taxon>Dyella</taxon>
    </lineage>
</organism>
<feature type="chain" id="PRO_5045441252" evidence="2">
    <location>
        <begin position="21"/>
        <end position="194"/>
    </location>
</feature>
<evidence type="ECO:0000259" key="3">
    <source>
        <dbReference type="Pfam" id="PF13511"/>
    </source>
</evidence>
<accession>A0ABR9GEP2</accession>
<dbReference type="Pfam" id="PF13511">
    <property type="entry name" value="DUF4124"/>
    <property type="match status" value="1"/>
</dbReference>
<dbReference type="InterPro" id="IPR025392">
    <property type="entry name" value="DUF4124"/>
</dbReference>
<dbReference type="EMBL" id="JACZZA010000014">
    <property type="protein sequence ID" value="MBE1162513.1"/>
    <property type="molecule type" value="Genomic_DNA"/>
</dbReference>
<name>A0ABR9GEP2_9GAMM</name>
<keyword evidence="1" id="KW-0175">Coiled coil</keyword>
<evidence type="ECO:0000313" key="5">
    <source>
        <dbReference type="Proteomes" id="UP000651010"/>
    </source>
</evidence>
<evidence type="ECO:0000313" key="4">
    <source>
        <dbReference type="EMBL" id="MBE1162513.1"/>
    </source>
</evidence>
<comment type="caution">
    <text evidence="4">The sequence shown here is derived from an EMBL/GenBank/DDBJ whole genome shotgun (WGS) entry which is preliminary data.</text>
</comment>
<feature type="signal peptide" evidence="2">
    <location>
        <begin position="1"/>
        <end position="20"/>
    </location>
</feature>
<protein>
    <submittedName>
        <fullName evidence="4">DUF4124 domain-containing protein</fullName>
    </submittedName>
</protein>
<feature type="domain" description="DUF4124" evidence="3">
    <location>
        <begin position="10"/>
        <end position="45"/>
    </location>
</feature>
<reference evidence="4 5" key="1">
    <citation type="submission" date="2020-09" db="EMBL/GenBank/DDBJ databases">
        <title>Dyella sp. 7MK23 isolated from forest soil.</title>
        <authorList>
            <person name="Fu J."/>
        </authorList>
    </citation>
    <scope>NUCLEOTIDE SEQUENCE [LARGE SCALE GENOMIC DNA]</scope>
    <source>
        <strain evidence="4 5">7MK23</strain>
    </source>
</reference>
<evidence type="ECO:0000256" key="2">
    <source>
        <dbReference type="SAM" id="SignalP"/>
    </source>
</evidence>
<dbReference type="RefSeq" id="WP_192557356.1">
    <property type="nucleotide sequence ID" value="NZ_JACZZA010000014.1"/>
</dbReference>
<keyword evidence="5" id="KW-1185">Reference proteome</keyword>
<feature type="coiled-coil region" evidence="1">
    <location>
        <begin position="127"/>
        <end position="154"/>
    </location>
</feature>
<gene>
    <name evidence="4" type="ORF">IGX34_19170</name>
</gene>
<proteinExistence type="predicted"/>
<sequence length="194" mass="21555">MHARWGILGLLLLMASTASGTDIYKCTGQNGAVSYADTPCPSQQATLLHKETAIEAAQAKQGHIANTLYAMVDSGHLDEARSFAAANGVSDLFQQRVQTNIRQEQEQRQQEVINDAQTRRANEAANQARHQQAMQEYQAKLVQADAEQEKFRKEHWSELKQQNPDKVLWGMAASFNQARGQWCTVGQDGSTVCH</sequence>
<keyword evidence="2" id="KW-0732">Signal</keyword>
<evidence type="ECO:0000256" key="1">
    <source>
        <dbReference type="SAM" id="Coils"/>
    </source>
</evidence>
<dbReference type="Proteomes" id="UP000651010">
    <property type="component" value="Unassembled WGS sequence"/>
</dbReference>